<feature type="transmembrane region" description="Helical" evidence="2">
    <location>
        <begin position="283"/>
        <end position="301"/>
    </location>
</feature>
<proteinExistence type="predicted"/>
<evidence type="ECO:0000313" key="3">
    <source>
        <dbReference type="EMBL" id="KAJ3253083.1"/>
    </source>
</evidence>
<feature type="transmembrane region" description="Helical" evidence="2">
    <location>
        <begin position="250"/>
        <end position="271"/>
    </location>
</feature>
<evidence type="ECO:0000256" key="1">
    <source>
        <dbReference type="SAM" id="MobiDB-lite"/>
    </source>
</evidence>
<evidence type="ECO:0000313" key="4">
    <source>
        <dbReference type="Proteomes" id="UP001210925"/>
    </source>
</evidence>
<protein>
    <submittedName>
        <fullName evidence="3">Uncharacterized protein</fullName>
    </submittedName>
</protein>
<comment type="caution">
    <text evidence="3">The sequence shown here is derived from an EMBL/GenBank/DDBJ whole genome shotgun (WGS) entry which is preliminary data.</text>
</comment>
<dbReference type="Proteomes" id="UP001210925">
    <property type="component" value="Unassembled WGS sequence"/>
</dbReference>
<evidence type="ECO:0000256" key="2">
    <source>
        <dbReference type="SAM" id="Phobius"/>
    </source>
</evidence>
<reference evidence="3" key="1">
    <citation type="submission" date="2020-05" db="EMBL/GenBank/DDBJ databases">
        <title>Phylogenomic resolution of chytrid fungi.</title>
        <authorList>
            <person name="Stajich J.E."/>
            <person name="Amses K."/>
            <person name="Simmons R."/>
            <person name="Seto K."/>
            <person name="Myers J."/>
            <person name="Bonds A."/>
            <person name="Quandt C.A."/>
            <person name="Barry K."/>
            <person name="Liu P."/>
            <person name="Grigoriev I."/>
            <person name="Longcore J.E."/>
            <person name="James T.Y."/>
        </authorList>
    </citation>
    <scope>NUCLEOTIDE SEQUENCE</scope>
    <source>
        <strain evidence="3">PLAUS21</strain>
    </source>
</reference>
<feature type="transmembrane region" description="Helical" evidence="2">
    <location>
        <begin position="68"/>
        <end position="90"/>
    </location>
</feature>
<feature type="transmembrane region" description="Helical" evidence="2">
    <location>
        <begin position="210"/>
        <end position="230"/>
    </location>
</feature>
<organism evidence="3 4">
    <name type="scientific">Boothiomyces macroporosus</name>
    <dbReference type="NCBI Taxonomy" id="261099"/>
    <lineage>
        <taxon>Eukaryota</taxon>
        <taxon>Fungi</taxon>
        <taxon>Fungi incertae sedis</taxon>
        <taxon>Chytridiomycota</taxon>
        <taxon>Chytridiomycota incertae sedis</taxon>
        <taxon>Chytridiomycetes</taxon>
        <taxon>Rhizophydiales</taxon>
        <taxon>Terramycetaceae</taxon>
        <taxon>Boothiomyces</taxon>
    </lineage>
</organism>
<dbReference type="EMBL" id="JADGKB010000120">
    <property type="protein sequence ID" value="KAJ3253083.1"/>
    <property type="molecule type" value="Genomic_DNA"/>
</dbReference>
<keyword evidence="2" id="KW-1133">Transmembrane helix</keyword>
<sequence>MLAGEPKSELHQRNKRKEITEDEDYLENEAEIAEAKPPQKDSPAKIWSYTPFRQAAFLAHLFFAPKFFVHRVTGLIYLLQYAAAFALYFYDYDMFRASPLVWSLPLTGVIQSITAIYTFTFLPKKTKDPGYFSDKYTMNYPFIVENSFFALILLWQWVYYDDFFYEMFKETVVFEWAFVFFPYVMRQAWPQTRFRDSLESTNGKTQKNRFFYQIAIMVTKAFYIWAKHYIGYFLNYARYLNRISPEQTKHIYLMEISSAFATTIAVFLHTLKFRKMIGPRLSFFIYAFAYLSTFYSYYFIFDVFPKNLDLTLLCLGGVAINFASRKWHVLYQVMVFSIIVSSRYNIAPEALKGFLPLPVGNQ</sequence>
<keyword evidence="2" id="KW-0812">Transmembrane</keyword>
<gene>
    <name evidence="3" type="ORF">HK103_000995</name>
</gene>
<feature type="region of interest" description="Disordered" evidence="1">
    <location>
        <begin position="1"/>
        <end position="22"/>
    </location>
</feature>
<name>A0AAD5UBA6_9FUNG</name>
<feature type="transmembrane region" description="Helical" evidence="2">
    <location>
        <begin position="142"/>
        <end position="160"/>
    </location>
</feature>
<keyword evidence="2" id="KW-0472">Membrane</keyword>
<feature type="transmembrane region" description="Helical" evidence="2">
    <location>
        <begin position="102"/>
        <end position="122"/>
    </location>
</feature>
<accession>A0AAD5UBA6</accession>
<keyword evidence="4" id="KW-1185">Reference proteome</keyword>
<dbReference type="AlphaFoldDB" id="A0AAD5UBA6"/>
<feature type="compositionally biased region" description="Basic and acidic residues" evidence="1">
    <location>
        <begin position="1"/>
        <end position="12"/>
    </location>
</feature>